<dbReference type="Proteomes" id="UP000603200">
    <property type="component" value="Unassembled WGS sequence"/>
</dbReference>
<dbReference type="SUPFAM" id="SSF53474">
    <property type="entry name" value="alpha/beta-Hydrolases"/>
    <property type="match status" value="1"/>
</dbReference>
<dbReference type="InterPro" id="IPR029058">
    <property type="entry name" value="AB_hydrolase_fold"/>
</dbReference>
<evidence type="ECO:0000313" key="3">
    <source>
        <dbReference type="Proteomes" id="UP000603200"/>
    </source>
</evidence>
<dbReference type="InterPro" id="IPR013094">
    <property type="entry name" value="AB_hydrolase_3"/>
</dbReference>
<evidence type="ECO:0000259" key="1">
    <source>
        <dbReference type="Pfam" id="PF07859"/>
    </source>
</evidence>
<protein>
    <recommendedName>
        <fullName evidence="1">Alpha/beta hydrolase fold-3 domain-containing protein</fullName>
    </recommendedName>
</protein>
<feature type="domain" description="Alpha/beta hydrolase fold-3" evidence="1">
    <location>
        <begin position="1"/>
        <end position="39"/>
    </location>
</feature>
<comment type="caution">
    <text evidence="2">The sequence shown here is derived from an EMBL/GenBank/DDBJ whole genome shotgun (WGS) entry which is preliminary data.</text>
</comment>
<dbReference type="Pfam" id="PF07859">
    <property type="entry name" value="Abhydrolase_3"/>
    <property type="match status" value="1"/>
</dbReference>
<dbReference type="Gene3D" id="3.40.50.1820">
    <property type="entry name" value="alpha/beta hydrolase"/>
    <property type="match status" value="1"/>
</dbReference>
<sequence>MTAERDTVAAEADAFAARLAAAGVAVTHRRFPGVDHGFTHNKPAAVAREALETIVQHAVG</sequence>
<keyword evidence="3" id="KW-1185">Reference proteome</keyword>
<organism evidence="2 3">
    <name type="scientific">Winogradskya humida</name>
    <dbReference type="NCBI Taxonomy" id="113566"/>
    <lineage>
        <taxon>Bacteria</taxon>
        <taxon>Bacillati</taxon>
        <taxon>Actinomycetota</taxon>
        <taxon>Actinomycetes</taxon>
        <taxon>Micromonosporales</taxon>
        <taxon>Micromonosporaceae</taxon>
        <taxon>Winogradskya</taxon>
    </lineage>
</organism>
<dbReference type="EMBL" id="BOMN01000088">
    <property type="protein sequence ID" value="GIE23275.1"/>
    <property type="molecule type" value="Genomic_DNA"/>
</dbReference>
<proteinExistence type="predicted"/>
<accession>A0ABQ3ZXG2</accession>
<gene>
    <name evidence="2" type="ORF">Ahu01nite_063770</name>
</gene>
<evidence type="ECO:0000313" key="2">
    <source>
        <dbReference type="EMBL" id="GIE23275.1"/>
    </source>
</evidence>
<reference evidence="2 3" key="1">
    <citation type="submission" date="2021-01" db="EMBL/GenBank/DDBJ databases">
        <title>Whole genome shotgun sequence of Actinoplanes humidus NBRC 14915.</title>
        <authorList>
            <person name="Komaki H."/>
            <person name="Tamura T."/>
        </authorList>
    </citation>
    <scope>NUCLEOTIDE SEQUENCE [LARGE SCALE GENOMIC DNA]</scope>
    <source>
        <strain evidence="2 3">NBRC 14915</strain>
    </source>
</reference>
<name>A0ABQ3ZXG2_9ACTN</name>